<keyword evidence="5 6" id="KW-0342">GTP-binding</keyword>
<comment type="similarity">
    <text evidence="2 6">Belongs to the TRAFAC class TrmE-Era-EngA-EngB-Septin-like GTPase superfamily. TrmE GTPase family.</text>
</comment>
<dbReference type="InterPro" id="IPR027368">
    <property type="entry name" value="MnmE_dom2"/>
</dbReference>
<dbReference type="GO" id="GO:0005525">
    <property type="term" value="F:GTP binding"/>
    <property type="evidence" value="ECO:0007669"/>
    <property type="project" value="UniProtKB-KW"/>
</dbReference>
<accession>A0A168PGA6</accession>
<dbReference type="FunFam" id="3.30.1360.120:FF:000007">
    <property type="entry name" value="tRNA modification GTPase GTPBP3, mitochondrial"/>
    <property type="match status" value="1"/>
</dbReference>
<dbReference type="Pfam" id="PF12631">
    <property type="entry name" value="MnmE_helical"/>
    <property type="match status" value="1"/>
</dbReference>
<keyword evidence="9" id="KW-1185">Reference proteome</keyword>
<evidence type="ECO:0000256" key="4">
    <source>
        <dbReference type="ARBA" id="ARBA00022741"/>
    </source>
</evidence>
<dbReference type="GO" id="GO:0003924">
    <property type="term" value="F:GTPase activity"/>
    <property type="evidence" value="ECO:0007669"/>
    <property type="project" value="InterPro"/>
</dbReference>
<dbReference type="Pfam" id="PF10396">
    <property type="entry name" value="TrmE_N"/>
    <property type="match status" value="1"/>
</dbReference>
<protein>
    <recommendedName>
        <fullName evidence="7">TrmE-type G domain-containing protein</fullName>
    </recommendedName>
</protein>
<dbReference type="InterPro" id="IPR027266">
    <property type="entry name" value="TrmE/GcvT-like"/>
</dbReference>
<dbReference type="PROSITE" id="PS51709">
    <property type="entry name" value="G_TRME"/>
    <property type="match status" value="1"/>
</dbReference>
<evidence type="ECO:0000256" key="3">
    <source>
        <dbReference type="ARBA" id="ARBA00022694"/>
    </source>
</evidence>
<dbReference type="EMBL" id="LT553804">
    <property type="protein sequence ID" value="SAM02336.1"/>
    <property type="molecule type" value="Genomic_DNA"/>
</dbReference>
<dbReference type="GO" id="GO:0030488">
    <property type="term" value="P:tRNA methylation"/>
    <property type="evidence" value="ECO:0007669"/>
    <property type="project" value="TreeGrafter"/>
</dbReference>
<gene>
    <name evidence="8" type="primary">ABSGL_08115.1 scaffold 9591</name>
</gene>
<name>A0A168PGA6_ABSGL</name>
<keyword evidence="3 6" id="KW-0819">tRNA processing</keyword>
<dbReference type="NCBIfam" id="TIGR00231">
    <property type="entry name" value="small_GTP"/>
    <property type="match status" value="1"/>
</dbReference>
<dbReference type="OMA" id="EFHCHGG"/>
<dbReference type="Pfam" id="PF01926">
    <property type="entry name" value="MMR_HSR1"/>
    <property type="match status" value="1"/>
</dbReference>
<dbReference type="Proteomes" id="UP000078561">
    <property type="component" value="Unassembled WGS sequence"/>
</dbReference>
<dbReference type="FunCoup" id="A0A168PGA6">
    <property type="interactions" value="348"/>
</dbReference>
<dbReference type="InterPro" id="IPR004520">
    <property type="entry name" value="GTPase_MnmE"/>
</dbReference>
<dbReference type="InterPro" id="IPR031168">
    <property type="entry name" value="G_TrmE"/>
</dbReference>
<dbReference type="SUPFAM" id="SSF52540">
    <property type="entry name" value="P-loop containing nucleoside triphosphate hydrolases"/>
    <property type="match status" value="1"/>
</dbReference>
<dbReference type="InterPro" id="IPR005225">
    <property type="entry name" value="Small_GTP-bd"/>
</dbReference>
<evidence type="ECO:0000256" key="5">
    <source>
        <dbReference type="ARBA" id="ARBA00023134"/>
    </source>
</evidence>
<evidence type="ECO:0000313" key="8">
    <source>
        <dbReference type="EMBL" id="SAM02336.1"/>
    </source>
</evidence>
<dbReference type="InterPro" id="IPR006073">
    <property type="entry name" value="GTP-bd"/>
</dbReference>
<proteinExistence type="inferred from homology"/>
<dbReference type="STRING" id="4829.A0A168PGA6"/>
<dbReference type="HAMAP" id="MF_00379">
    <property type="entry name" value="GTPase_MnmE"/>
    <property type="match status" value="1"/>
</dbReference>
<sequence length="533" mass="59163">MNLFSTKIIHRSIRIYPLLQAISRNRYCSRCWSHSHVPLRSTIPSYLQHATAHQPTLLPQLQRKHCANAKAPTVDTIYALSTSPGKAGVAIIRISGPRAKQVVERMTKDGTDIKPRQVYFRRIYHPLTRQVLDRGIVLLFEGPNSFTGEDVIELHIHGGNAVIQGVLDALGGLAHFRLAEQGEFARRAFDNDKLDLTELEGLADLLNAETELQRRLALQQAEGGLRQAFDHWREKIIHSMAITEAVIDFGEDENIEDGALDEVVKNIEELRRTIATHLDDRHVGEIIRNGIHVAIVGPPNAGKSSLLNKLAKREAAIVSDIPGTTRDVVEVTMNLGGYPVILSDTAGLRESDDRIEMEGVKRAKARVELSDIKICLLSLTGFDPQQVYIDPIVRQVIDSETFVLLNKQDMAPGVSASDLSDQIQRETGAKKVWCISCMTGQGMDVFLSDMVQLLKTRFDQSLASPVLITQARHRQHLESCLESLDAFLVLPVQDIVLGAEELRQAANALGRITGRIDVENVLDALFGQFCIGK</sequence>
<dbReference type="Gene3D" id="3.30.1360.120">
    <property type="entry name" value="Probable tRNA modification gtpase trme, domain 1"/>
    <property type="match status" value="1"/>
</dbReference>
<dbReference type="PANTHER" id="PTHR42714">
    <property type="entry name" value="TRNA MODIFICATION GTPASE GTPBP3"/>
    <property type="match status" value="1"/>
</dbReference>
<evidence type="ECO:0000259" key="7">
    <source>
        <dbReference type="PROSITE" id="PS51709"/>
    </source>
</evidence>
<dbReference type="AlphaFoldDB" id="A0A168PGA6"/>
<dbReference type="OrthoDB" id="188276at2759"/>
<organism evidence="8">
    <name type="scientific">Absidia glauca</name>
    <name type="common">Pin mould</name>
    <dbReference type="NCBI Taxonomy" id="4829"/>
    <lineage>
        <taxon>Eukaryota</taxon>
        <taxon>Fungi</taxon>
        <taxon>Fungi incertae sedis</taxon>
        <taxon>Mucoromycota</taxon>
        <taxon>Mucoromycotina</taxon>
        <taxon>Mucoromycetes</taxon>
        <taxon>Mucorales</taxon>
        <taxon>Cunninghamellaceae</taxon>
        <taxon>Absidia</taxon>
    </lineage>
</organism>
<dbReference type="NCBIfam" id="NF003661">
    <property type="entry name" value="PRK05291.1-3"/>
    <property type="match status" value="1"/>
</dbReference>
<comment type="subcellular location">
    <subcellularLocation>
        <location evidence="1">Mitochondrion</location>
    </subcellularLocation>
</comment>
<dbReference type="GO" id="GO:0002098">
    <property type="term" value="P:tRNA wobble uridine modification"/>
    <property type="evidence" value="ECO:0007669"/>
    <property type="project" value="TreeGrafter"/>
</dbReference>
<dbReference type="InterPro" id="IPR018948">
    <property type="entry name" value="GTP-bd_TrmE_N"/>
</dbReference>
<dbReference type="Gene3D" id="1.20.120.430">
    <property type="entry name" value="tRNA modification GTPase MnmE domain 2"/>
    <property type="match status" value="1"/>
</dbReference>
<dbReference type="CDD" id="cd14858">
    <property type="entry name" value="TrmE_N"/>
    <property type="match status" value="1"/>
</dbReference>
<dbReference type="InterPro" id="IPR027417">
    <property type="entry name" value="P-loop_NTPase"/>
</dbReference>
<evidence type="ECO:0000256" key="6">
    <source>
        <dbReference type="RuleBase" id="RU003313"/>
    </source>
</evidence>
<dbReference type="NCBIfam" id="TIGR00450">
    <property type="entry name" value="mnmE_trmE_thdF"/>
    <property type="match status" value="1"/>
</dbReference>
<dbReference type="GO" id="GO:0005739">
    <property type="term" value="C:mitochondrion"/>
    <property type="evidence" value="ECO:0007669"/>
    <property type="project" value="UniProtKB-SubCell"/>
</dbReference>
<dbReference type="Gene3D" id="3.40.50.300">
    <property type="entry name" value="P-loop containing nucleotide triphosphate hydrolases"/>
    <property type="match status" value="1"/>
</dbReference>
<dbReference type="SUPFAM" id="SSF116878">
    <property type="entry name" value="TrmE connector domain"/>
    <property type="match status" value="1"/>
</dbReference>
<dbReference type="InParanoid" id="A0A168PGA6"/>
<dbReference type="PANTHER" id="PTHR42714:SF2">
    <property type="entry name" value="TRNA MODIFICATION GTPASE GTPBP3, MITOCHONDRIAL"/>
    <property type="match status" value="1"/>
</dbReference>
<evidence type="ECO:0000256" key="1">
    <source>
        <dbReference type="ARBA" id="ARBA00004173"/>
    </source>
</evidence>
<evidence type="ECO:0000256" key="2">
    <source>
        <dbReference type="ARBA" id="ARBA00011043"/>
    </source>
</evidence>
<reference evidence="8" key="1">
    <citation type="submission" date="2016-04" db="EMBL/GenBank/DDBJ databases">
        <authorList>
            <person name="Evans L.H."/>
            <person name="Alamgir A."/>
            <person name="Owens N."/>
            <person name="Weber N.D."/>
            <person name="Virtaneva K."/>
            <person name="Barbian K."/>
            <person name="Babar A."/>
            <person name="Rosenke K."/>
        </authorList>
    </citation>
    <scope>NUCLEOTIDE SEQUENCE [LARGE SCALE GENOMIC DNA]</scope>
    <source>
        <strain evidence="8">CBS 101.48</strain>
    </source>
</reference>
<keyword evidence="4 6" id="KW-0547">Nucleotide-binding</keyword>
<evidence type="ECO:0000313" key="9">
    <source>
        <dbReference type="Proteomes" id="UP000078561"/>
    </source>
</evidence>
<feature type="domain" description="TrmE-type G" evidence="7">
    <location>
        <begin position="290"/>
        <end position="455"/>
    </location>
</feature>
<dbReference type="CDD" id="cd04164">
    <property type="entry name" value="trmE"/>
    <property type="match status" value="1"/>
</dbReference>
<dbReference type="InterPro" id="IPR025867">
    <property type="entry name" value="MnmE_helical"/>
</dbReference>